<organism evidence="3 4">
    <name type="scientific">Paraphoma chrysanthemicola</name>
    <dbReference type="NCBI Taxonomy" id="798071"/>
    <lineage>
        <taxon>Eukaryota</taxon>
        <taxon>Fungi</taxon>
        <taxon>Dikarya</taxon>
        <taxon>Ascomycota</taxon>
        <taxon>Pezizomycotina</taxon>
        <taxon>Dothideomycetes</taxon>
        <taxon>Pleosporomycetidae</taxon>
        <taxon>Pleosporales</taxon>
        <taxon>Pleosporineae</taxon>
        <taxon>Phaeosphaeriaceae</taxon>
        <taxon>Paraphoma</taxon>
    </lineage>
</organism>
<sequence length="350" mass="38528">MLRNGASRLALRTLGAPAARPAASFQRTTPTLQWTTQFGSMASKRPQMKSLALAKPIQATIIRRGITEKQQEAEKKYAQERIKPTPETVSATSSTHAMFGEVGVEDKPKPNDVDMMAGMKHDVATVRETFNLSEVPREAYYMGLAGTIPYLVTSVTTVYCAWEINHAVAGYGYLLNEKNATQLLHLLEPLQIGYGASILSFLGAIHWGLEWAGYGGYQGYKRYAIGVVAPAVAWSTILMPIEGALITQFLGFVALYYVDIRATTKGWVPEWYRTYRFILTFIVGASIVITLIGRGELPDHIPGSVDRAVVFKEGSEEKLSKDEEARAQKKKDAAGGDSRDGETKADKSRK</sequence>
<dbReference type="PANTHER" id="PTHR15887:SF1">
    <property type="entry name" value="TRANSMEMBRANE PROTEIN 69"/>
    <property type="match status" value="1"/>
</dbReference>
<dbReference type="PANTHER" id="PTHR15887">
    <property type="entry name" value="TRANSMEMBRANE PROTEIN 69"/>
    <property type="match status" value="1"/>
</dbReference>
<comment type="caution">
    <text evidence="3">The sequence shown here is derived from an EMBL/GenBank/DDBJ whole genome shotgun (WGS) entry which is preliminary data.</text>
</comment>
<gene>
    <name evidence="3" type="ORF">FB567DRAFT_160406</name>
</gene>
<evidence type="ECO:0000256" key="2">
    <source>
        <dbReference type="SAM" id="Phobius"/>
    </source>
</evidence>
<feature type="transmembrane region" description="Helical" evidence="2">
    <location>
        <begin position="192"/>
        <end position="212"/>
    </location>
</feature>
<dbReference type="Pfam" id="PF11911">
    <property type="entry name" value="DUF3429"/>
    <property type="match status" value="1"/>
</dbReference>
<dbReference type="AlphaFoldDB" id="A0A8K0W3R7"/>
<evidence type="ECO:0000313" key="4">
    <source>
        <dbReference type="Proteomes" id="UP000813461"/>
    </source>
</evidence>
<feature type="transmembrane region" description="Helical" evidence="2">
    <location>
        <begin position="277"/>
        <end position="297"/>
    </location>
</feature>
<reference evidence="3" key="1">
    <citation type="journal article" date="2021" name="Nat. Commun.">
        <title>Genetic determinants of endophytism in the Arabidopsis root mycobiome.</title>
        <authorList>
            <person name="Mesny F."/>
            <person name="Miyauchi S."/>
            <person name="Thiergart T."/>
            <person name="Pickel B."/>
            <person name="Atanasova L."/>
            <person name="Karlsson M."/>
            <person name="Huettel B."/>
            <person name="Barry K.W."/>
            <person name="Haridas S."/>
            <person name="Chen C."/>
            <person name="Bauer D."/>
            <person name="Andreopoulos W."/>
            <person name="Pangilinan J."/>
            <person name="LaButti K."/>
            <person name="Riley R."/>
            <person name="Lipzen A."/>
            <person name="Clum A."/>
            <person name="Drula E."/>
            <person name="Henrissat B."/>
            <person name="Kohler A."/>
            <person name="Grigoriev I.V."/>
            <person name="Martin F.M."/>
            <person name="Hacquard S."/>
        </authorList>
    </citation>
    <scope>NUCLEOTIDE SEQUENCE</scope>
    <source>
        <strain evidence="3">MPI-SDFR-AT-0120</strain>
    </source>
</reference>
<proteinExistence type="predicted"/>
<evidence type="ECO:0008006" key="5">
    <source>
        <dbReference type="Google" id="ProtNLM"/>
    </source>
</evidence>
<accession>A0A8K0W3R7</accession>
<keyword evidence="2" id="KW-0472">Membrane</keyword>
<feature type="transmembrane region" description="Helical" evidence="2">
    <location>
        <begin position="224"/>
        <end position="257"/>
    </location>
</feature>
<dbReference type="EMBL" id="JAGMVJ010000002">
    <property type="protein sequence ID" value="KAH7092975.1"/>
    <property type="molecule type" value="Genomic_DNA"/>
</dbReference>
<keyword evidence="2" id="KW-0812">Transmembrane</keyword>
<evidence type="ECO:0000256" key="1">
    <source>
        <dbReference type="SAM" id="MobiDB-lite"/>
    </source>
</evidence>
<name>A0A8K0W3R7_9PLEO</name>
<dbReference type="InterPro" id="IPR021836">
    <property type="entry name" value="DUF3429"/>
</dbReference>
<dbReference type="Proteomes" id="UP000813461">
    <property type="component" value="Unassembled WGS sequence"/>
</dbReference>
<keyword evidence="4" id="KW-1185">Reference proteome</keyword>
<evidence type="ECO:0000313" key="3">
    <source>
        <dbReference type="EMBL" id="KAH7092975.1"/>
    </source>
</evidence>
<protein>
    <recommendedName>
        <fullName evidence="5">Mitochondrial inner membrane protein 1</fullName>
    </recommendedName>
</protein>
<dbReference type="OrthoDB" id="194289at2759"/>
<keyword evidence="2" id="KW-1133">Transmembrane helix</keyword>
<feature type="region of interest" description="Disordered" evidence="1">
    <location>
        <begin position="315"/>
        <end position="350"/>
    </location>
</feature>